<dbReference type="RefSeq" id="WP_184693814.1">
    <property type="nucleotide sequence ID" value="NZ_JACIIJ010000004.1"/>
</dbReference>
<evidence type="ECO:0000313" key="2">
    <source>
        <dbReference type="EMBL" id="MBB6221137.1"/>
    </source>
</evidence>
<evidence type="ECO:0008006" key="4">
    <source>
        <dbReference type="Google" id="ProtNLM"/>
    </source>
</evidence>
<dbReference type="EMBL" id="JACIIJ010000004">
    <property type="protein sequence ID" value="MBB6221137.1"/>
    <property type="molecule type" value="Genomic_DNA"/>
</dbReference>
<dbReference type="AlphaFoldDB" id="A0A7W9ZSX8"/>
<organism evidence="2 3">
    <name type="scientific">Rhizobium leguminosarum</name>
    <dbReference type="NCBI Taxonomy" id="384"/>
    <lineage>
        <taxon>Bacteria</taxon>
        <taxon>Pseudomonadati</taxon>
        <taxon>Pseudomonadota</taxon>
        <taxon>Alphaproteobacteria</taxon>
        <taxon>Hyphomicrobiales</taxon>
        <taxon>Rhizobiaceae</taxon>
        <taxon>Rhizobium/Agrobacterium group</taxon>
        <taxon>Rhizobium</taxon>
    </lineage>
</organism>
<dbReference type="Proteomes" id="UP000517187">
    <property type="component" value="Unassembled WGS sequence"/>
</dbReference>
<comment type="caution">
    <text evidence="2">The sequence shown here is derived from an EMBL/GenBank/DDBJ whole genome shotgun (WGS) entry which is preliminary data.</text>
</comment>
<reference evidence="2 3" key="1">
    <citation type="submission" date="2020-08" db="EMBL/GenBank/DDBJ databases">
        <title>Genomic Encyclopedia of Type Strains, Phase IV (KMG-V): Genome sequencing to study the core and pangenomes of soil and plant-associated prokaryotes.</title>
        <authorList>
            <person name="Whitman W."/>
        </authorList>
    </citation>
    <scope>NUCLEOTIDE SEQUENCE [LARGE SCALE GENOMIC DNA]</scope>
    <source>
        <strain evidence="2 3">SEMIA 4011</strain>
    </source>
</reference>
<proteinExistence type="predicted"/>
<protein>
    <recommendedName>
        <fullName evidence="4">Integral membrane protein</fullName>
    </recommendedName>
</protein>
<evidence type="ECO:0000313" key="3">
    <source>
        <dbReference type="Proteomes" id="UP000517187"/>
    </source>
</evidence>
<sequence length="101" mass="10711">MANTAFQSRSDASTVTPAQVSVPILSATVAVFAAVSFLLCMLLGFVAPEWGLHKPWLQFFLGLTGFDLRSLALGIVQSVVFGGYAGALLGTIFNVISRRFG</sequence>
<gene>
    <name evidence="2" type="ORF">GGE66_002107</name>
</gene>
<evidence type="ECO:0000256" key="1">
    <source>
        <dbReference type="SAM" id="Phobius"/>
    </source>
</evidence>
<accession>A0A7W9ZSX8</accession>
<feature type="transmembrane region" description="Helical" evidence="1">
    <location>
        <begin position="71"/>
        <end position="96"/>
    </location>
</feature>
<keyword evidence="1" id="KW-0472">Membrane</keyword>
<keyword evidence="1" id="KW-1133">Transmembrane helix</keyword>
<keyword evidence="1" id="KW-0812">Transmembrane</keyword>
<name>A0A7W9ZSX8_RHILE</name>
<feature type="transmembrane region" description="Helical" evidence="1">
    <location>
        <begin position="20"/>
        <end position="47"/>
    </location>
</feature>